<reference evidence="10" key="1">
    <citation type="submission" date="2022-07" db="EMBL/GenBank/DDBJ databases">
        <title>Phylogenomic reconstructions and comparative analyses of Kickxellomycotina fungi.</title>
        <authorList>
            <person name="Reynolds N.K."/>
            <person name="Stajich J.E."/>
            <person name="Barry K."/>
            <person name="Grigoriev I.V."/>
            <person name="Crous P."/>
            <person name="Smith M.E."/>
        </authorList>
    </citation>
    <scope>NUCLEOTIDE SEQUENCE</scope>
    <source>
        <strain evidence="10">IMI 214461</strain>
    </source>
</reference>
<evidence type="ECO:0000256" key="8">
    <source>
        <dbReference type="RuleBase" id="RU365086"/>
    </source>
</evidence>
<dbReference type="Proteomes" id="UP001150907">
    <property type="component" value="Unassembled WGS sequence"/>
</dbReference>
<keyword evidence="11" id="KW-1185">Reference proteome</keyword>
<dbReference type="GO" id="GO:0006048">
    <property type="term" value="P:UDP-N-acetylglucosamine biosynthetic process"/>
    <property type="evidence" value="ECO:0007669"/>
    <property type="project" value="UniProtKB-UniRule"/>
</dbReference>
<comment type="subunit">
    <text evidence="3">Homodimer.</text>
</comment>
<dbReference type="FunFam" id="3.40.630.30:FF:000048">
    <property type="entry name" value="Glucosamine 6-phosphate N-acetyltransferase"/>
    <property type="match status" value="1"/>
</dbReference>
<protein>
    <recommendedName>
        <fullName evidence="8">Glucosamine 6-phosphate N-acetyltransferase</fullName>
        <ecNumber evidence="8">2.3.1.4</ecNumber>
    </recommendedName>
</protein>
<evidence type="ECO:0000256" key="2">
    <source>
        <dbReference type="ARBA" id="ARBA00004586"/>
    </source>
</evidence>
<dbReference type="PANTHER" id="PTHR13355:SF11">
    <property type="entry name" value="GLUCOSAMINE 6-PHOSPHATE N-ACETYLTRANSFERASE"/>
    <property type="match status" value="1"/>
</dbReference>
<dbReference type="PROSITE" id="PS51186">
    <property type="entry name" value="GNAT"/>
    <property type="match status" value="1"/>
</dbReference>
<organism evidence="10 11">
    <name type="scientific">Coemansia thaxteri</name>
    <dbReference type="NCBI Taxonomy" id="2663907"/>
    <lineage>
        <taxon>Eukaryota</taxon>
        <taxon>Fungi</taxon>
        <taxon>Fungi incertae sedis</taxon>
        <taxon>Zoopagomycota</taxon>
        <taxon>Kickxellomycotina</taxon>
        <taxon>Kickxellomycetes</taxon>
        <taxon>Kickxellales</taxon>
        <taxon>Kickxellaceae</taxon>
        <taxon>Coemansia</taxon>
    </lineage>
</organism>
<dbReference type="GO" id="GO:0005789">
    <property type="term" value="C:endoplasmic reticulum membrane"/>
    <property type="evidence" value="ECO:0007669"/>
    <property type="project" value="UniProtKB-SubCell"/>
</dbReference>
<evidence type="ECO:0000256" key="6">
    <source>
        <dbReference type="ARBA" id="ARBA00023136"/>
    </source>
</evidence>
<keyword evidence="4 8" id="KW-0808">Transferase</keyword>
<dbReference type="PANTHER" id="PTHR13355">
    <property type="entry name" value="GLUCOSAMINE 6-PHOSPHATE N-ACETYLTRANSFERASE"/>
    <property type="match status" value="1"/>
</dbReference>
<dbReference type="EMBL" id="JANBQF010000427">
    <property type="protein sequence ID" value="KAJ2001263.1"/>
    <property type="molecule type" value="Genomic_DNA"/>
</dbReference>
<feature type="domain" description="N-acetyltransferase" evidence="9">
    <location>
        <begin position="30"/>
        <end position="174"/>
    </location>
</feature>
<evidence type="ECO:0000256" key="4">
    <source>
        <dbReference type="ARBA" id="ARBA00022679"/>
    </source>
</evidence>
<comment type="caution">
    <text evidence="10">The sequence shown here is derived from an EMBL/GenBank/DDBJ whole genome shotgun (WGS) entry which is preliminary data.</text>
</comment>
<dbReference type="InterPro" id="IPR016181">
    <property type="entry name" value="Acyl_CoA_acyltransferase"/>
</dbReference>
<dbReference type="InterPro" id="IPR039143">
    <property type="entry name" value="GNPNAT1-like"/>
</dbReference>
<dbReference type="OrthoDB" id="10039976at2759"/>
<evidence type="ECO:0000313" key="11">
    <source>
        <dbReference type="Proteomes" id="UP001150907"/>
    </source>
</evidence>
<dbReference type="Gene3D" id="3.40.630.30">
    <property type="match status" value="1"/>
</dbReference>
<sequence length="174" mass="19062">MVSSNSLFDSSLLGPTSHSSVPANHTMRSLELTDYRKGYIECLANLTVVGEVSEQMFAESFEDMQRAGCYFIVVIEDLEVAKIVATATLVVEQKFIRNCGRVGHIEDVVVAKGQQGKRFGFTLIKQLQELAAVTGCYKSILDCSLDNVPFYEKCGLENKGIQMAAYAPGAAHKL</sequence>
<keyword evidence="6" id="KW-0472">Membrane</keyword>
<dbReference type="SUPFAM" id="SSF55729">
    <property type="entry name" value="Acyl-CoA N-acyltransferases (Nat)"/>
    <property type="match status" value="1"/>
</dbReference>
<keyword evidence="5" id="KW-0256">Endoplasmic reticulum</keyword>
<comment type="pathway">
    <text evidence="8">Nucleotide-sugar biosynthesis; UDP-N-acetyl-alpha-D-glucosamine biosynthesis; N-acetyl-alpha-D-glucosamine 1-phosphate from alpha-D-glucosamine 6-phosphate (route I): step 1/2.</text>
</comment>
<evidence type="ECO:0000256" key="7">
    <source>
        <dbReference type="ARBA" id="ARBA00023315"/>
    </source>
</evidence>
<dbReference type="AlphaFoldDB" id="A0A9W8EID9"/>
<proteinExistence type="inferred from homology"/>
<comment type="similarity">
    <text evidence="8">Belongs to the acetyltransferase family. GNA1 subfamily.</text>
</comment>
<evidence type="ECO:0000256" key="1">
    <source>
        <dbReference type="ARBA" id="ARBA00004184"/>
    </source>
</evidence>
<dbReference type="InterPro" id="IPR000182">
    <property type="entry name" value="GNAT_dom"/>
</dbReference>
<gene>
    <name evidence="10" type="primary">GNA1</name>
    <name evidence="10" type="ORF">H4R26_004220</name>
</gene>
<comment type="catalytic activity">
    <reaction evidence="8">
        <text>D-glucosamine 6-phosphate + acetyl-CoA = N-acetyl-D-glucosamine 6-phosphate + CoA + H(+)</text>
        <dbReference type="Rhea" id="RHEA:10292"/>
        <dbReference type="ChEBI" id="CHEBI:15378"/>
        <dbReference type="ChEBI" id="CHEBI:57287"/>
        <dbReference type="ChEBI" id="CHEBI:57288"/>
        <dbReference type="ChEBI" id="CHEBI:57513"/>
        <dbReference type="ChEBI" id="CHEBI:58725"/>
        <dbReference type="EC" id="2.3.1.4"/>
    </reaction>
</comment>
<name>A0A9W8EID9_9FUNG</name>
<dbReference type="CDD" id="cd04301">
    <property type="entry name" value="NAT_SF"/>
    <property type="match status" value="1"/>
</dbReference>
<dbReference type="EC" id="2.3.1.4" evidence="8"/>
<evidence type="ECO:0000313" key="10">
    <source>
        <dbReference type="EMBL" id="KAJ2001263.1"/>
    </source>
</evidence>
<dbReference type="GO" id="GO:0004343">
    <property type="term" value="F:glucosamine 6-phosphate N-acetyltransferase activity"/>
    <property type="evidence" value="ECO:0007669"/>
    <property type="project" value="UniProtKB-UniRule"/>
</dbReference>
<comment type="subcellular location">
    <subcellularLocation>
        <location evidence="1">Endomembrane system</location>
        <topology evidence="1">Peripheral membrane protein</topology>
    </subcellularLocation>
    <subcellularLocation>
        <location evidence="2">Endoplasmic reticulum membrane</location>
    </subcellularLocation>
</comment>
<evidence type="ECO:0000259" key="9">
    <source>
        <dbReference type="PROSITE" id="PS51186"/>
    </source>
</evidence>
<evidence type="ECO:0000256" key="3">
    <source>
        <dbReference type="ARBA" id="ARBA00011738"/>
    </source>
</evidence>
<evidence type="ECO:0000256" key="5">
    <source>
        <dbReference type="ARBA" id="ARBA00022824"/>
    </source>
</evidence>
<keyword evidence="7 8" id="KW-0012">Acyltransferase</keyword>
<dbReference type="Pfam" id="PF00583">
    <property type="entry name" value="Acetyltransf_1"/>
    <property type="match status" value="1"/>
</dbReference>
<accession>A0A9W8EID9</accession>